<dbReference type="AlphaFoldDB" id="A0AAE1BAW1"/>
<dbReference type="Proteomes" id="UP001283361">
    <property type="component" value="Unassembled WGS sequence"/>
</dbReference>
<evidence type="ECO:0000313" key="2">
    <source>
        <dbReference type="Proteomes" id="UP001283361"/>
    </source>
</evidence>
<proteinExistence type="predicted"/>
<dbReference type="EMBL" id="JAWDGP010000269">
    <property type="protein sequence ID" value="KAK3802011.1"/>
    <property type="molecule type" value="Genomic_DNA"/>
</dbReference>
<name>A0AAE1BAW1_9GAST</name>
<reference evidence="1" key="1">
    <citation type="journal article" date="2023" name="G3 (Bethesda)">
        <title>A reference genome for the long-term kleptoplast-retaining sea slug Elysia crispata morphotype clarki.</title>
        <authorList>
            <person name="Eastman K.E."/>
            <person name="Pendleton A.L."/>
            <person name="Shaikh M.A."/>
            <person name="Suttiyut T."/>
            <person name="Ogas R."/>
            <person name="Tomko P."/>
            <person name="Gavelis G."/>
            <person name="Widhalm J.R."/>
            <person name="Wisecaver J.H."/>
        </authorList>
    </citation>
    <scope>NUCLEOTIDE SEQUENCE</scope>
    <source>
        <strain evidence="1">ECLA1</strain>
    </source>
</reference>
<keyword evidence="2" id="KW-1185">Reference proteome</keyword>
<sequence>MEGKENLKLISTALQSFLFDILREVAEVREVWRVGYSNRKSPHIPAGRHVTSSYKSITSPTTELTVMVMAARFTCEDVEGKWDEQKHDFLDSAKDKTNESNLFITETLRL</sequence>
<protein>
    <submittedName>
        <fullName evidence="1">Uncharacterized protein</fullName>
    </submittedName>
</protein>
<evidence type="ECO:0000313" key="1">
    <source>
        <dbReference type="EMBL" id="KAK3802011.1"/>
    </source>
</evidence>
<gene>
    <name evidence="1" type="ORF">RRG08_064605</name>
</gene>
<organism evidence="1 2">
    <name type="scientific">Elysia crispata</name>
    <name type="common">lettuce slug</name>
    <dbReference type="NCBI Taxonomy" id="231223"/>
    <lineage>
        <taxon>Eukaryota</taxon>
        <taxon>Metazoa</taxon>
        <taxon>Spiralia</taxon>
        <taxon>Lophotrochozoa</taxon>
        <taxon>Mollusca</taxon>
        <taxon>Gastropoda</taxon>
        <taxon>Heterobranchia</taxon>
        <taxon>Euthyneura</taxon>
        <taxon>Panpulmonata</taxon>
        <taxon>Sacoglossa</taxon>
        <taxon>Placobranchoidea</taxon>
        <taxon>Plakobranchidae</taxon>
        <taxon>Elysia</taxon>
    </lineage>
</organism>
<accession>A0AAE1BAW1</accession>
<comment type="caution">
    <text evidence="1">The sequence shown here is derived from an EMBL/GenBank/DDBJ whole genome shotgun (WGS) entry which is preliminary data.</text>
</comment>